<comment type="catalytic activity">
    <reaction evidence="11">
        <text>dITP + H2O = dIMP + diphosphate + H(+)</text>
        <dbReference type="Rhea" id="RHEA:28342"/>
        <dbReference type="ChEBI" id="CHEBI:15377"/>
        <dbReference type="ChEBI" id="CHEBI:15378"/>
        <dbReference type="ChEBI" id="CHEBI:33019"/>
        <dbReference type="ChEBI" id="CHEBI:61194"/>
        <dbReference type="ChEBI" id="CHEBI:61382"/>
        <dbReference type="EC" id="3.6.1.66"/>
    </reaction>
</comment>
<evidence type="ECO:0000256" key="8">
    <source>
        <dbReference type="ARBA" id="ARBA00023080"/>
    </source>
</evidence>
<keyword evidence="7 11" id="KW-0460">Magnesium</keyword>
<keyword evidence="4 11" id="KW-0479">Metal-binding</keyword>
<keyword evidence="6 11" id="KW-0378">Hydrolase</keyword>
<dbReference type="GO" id="GO:0035870">
    <property type="term" value="F:dITP diphosphatase activity"/>
    <property type="evidence" value="ECO:0007669"/>
    <property type="project" value="UniProtKB-UniRule"/>
</dbReference>
<accession>A0A4T0TUS8</accession>
<evidence type="ECO:0000256" key="11">
    <source>
        <dbReference type="HAMAP-Rule" id="MF_03148"/>
    </source>
</evidence>
<feature type="binding site" evidence="11">
    <location>
        <position position="63"/>
    </location>
    <ligand>
        <name>Mg(2+)</name>
        <dbReference type="ChEBI" id="CHEBI:18420"/>
    </ligand>
</feature>
<dbReference type="Pfam" id="PF00857">
    <property type="entry name" value="Isochorismatase"/>
    <property type="match status" value="1"/>
</dbReference>
<protein>
    <recommendedName>
        <fullName evidence="11">Inosine triphosphate pyrophosphatase</fullName>
        <shortName evidence="11">ITPase</shortName>
        <shortName evidence="11">Inosine triphosphatase</shortName>
        <ecNumber evidence="11">3.6.1.66</ecNumber>
    </recommendedName>
    <alternativeName>
        <fullName evidence="11">Non-canonical purine NTP pyrophosphatase</fullName>
    </alternativeName>
    <alternativeName>
        <fullName evidence="11">Non-standard purine NTP pyrophosphatase</fullName>
    </alternativeName>
    <alternativeName>
        <fullName evidence="11">Nucleoside-triphosphate diphosphatase</fullName>
    </alternativeName>
    <alternativeName>
        <fullName evidence="11">Nucleoside-triphosphate pyrophosphatase</fullName>
        <shortName evidence="11">NTPase</shortName>
    </alternativeName>
    <alternativeName>
        <fullName evidence="11">XTP/dITP diphosphatase</fullName>
    </alternativeName>
</protein>
<dbReference type="FunFam" id="3.90.950.10:FF:000009">
    <property type="entry name" value="Inosine triphosphate pyrophosphatase"/>
    <property type="match status" value="1"/>
</dbReference>
<comment type="subcellular location">
    <subcellularLocation>
        <location evidence="11">Cytoplasm</location>
    </subcellularLocation>
    <subcellularLocation>
        <location evidence="11">Nucleus</location>
    </subcellularLocation>
</comment>
<dbReference type="InterPro" id="IPR029001">
    <property type="entry name" value="ITPase-like_fam"/>
</dbReference>
<name>A0A4T0TUS8_9BASI</name>
<keyword evidence="8 11" id="KW-0546">Nucleotide metabolism</keyword>
<organism evidence="14 15">
    <name type="scientific">Wallemia mellicola</name>
    <dbReference type="NCBI Taxonomy" id="1708541"/>
    <lineage>
        <taxon>Eukaryota</taxon>
        <taxon>Fungi</taxon>
        <taxon>Dikarya</taxon>
        <taxon>Basidiomycota</taxon>
        <taxon>Wallemiomycotina</taxon>
        <taxon>Wallemiomycetes</taxon>
        <taxon>Wallemiales</taxon>
        <taxon>Wallemiaceae</taxon>
        <taxon>Wallemia</taxon>
    </lineage>
</organism>
<dbReference type="AlphaFoldDB" id="A0A4T0TUS8"/>
<comment type="similarity">
    <text evidence="1">Belongs to the isochorismatase family.</text>
</comment>
<feature type="binding site" evidence="11">
    <location>
        <begin position="63"/>
        <end position="64"/>
    </location>
    <ligand>
        <name>ITP</name>
        <dbReference type="ChEBI" id="CHEBI:61402"/>
    </ligand>
</feature>
<comment type="caution">
    <text evidence="14">The sequence shown here is derived from an EMBL/GenBank/DDBJ whole genome shotgun (WGS) entry which is preliminary data.</text>
</comment>
<feature type="binding site" evidence="11">
    <location>
        <position position="47"/>
    </location>
    <ligand>
        <name>ITP</name>
        <dbReference type="ChEBI" id="CHEBI:61402"/>
    </ligand>
</feature>
<feature type="binding site" evidence="11">
    <location>
        <begin position="139"/>
        <end position="142"/>
    </location>
    <ligand>
        <name>ITP</name>
        <dbReference type="ChEBI" id="CHEBI:61402"/>
    </ligand>
</feature>
<evidence type="ECO:0000256" key="10">
    <source>
        <dbReference type="ARBA" id="ARBA00023242"/>
    </source>
</evidence>
<dbReference type="PANTHER" id="PTHR11067:SF9">
    <property type="entry name" value="INOSINE TRIPHOSPHATE PYROPHOSPHATASE"/>
    <property type="match status" value="1"/>
</dbReference>
<feature type="binding site" evidence="11">
    <location>
        <begin position="168"/>
        <end position="169"/>
    </location>
    <ligand>
        <name>ITP</name>
        <dbReference type="ChEBI" id="CHEBI:61402"/>
    </ligand>
</feature>
<evidence type="ECO:0000256" key="6">
    <source>
        <dbReference type="ARBA" id="ARBA00022801"/>
    </source>
</evidence>
<dbReference type="NCBIfam" id="TIGR00042">
    <property type="entry name" value="RdgB/HAM1 family non-canonical purine NTP pyrophosphatase"/>
    <property type="match status" value="1"/>
</dbReference>
<comment type="catalytic activity">
    <reaction evidence="11">
        <text>ITP + H2O = IMP + diphosphate + H(+)</text>
        <dbReference type="Rhea" id="RHEA:29399"/>
        <dbReference type="ChEBI" id="CHEBI:15377"/>
        <dbReference type="ChEBI" id="CHEBI:15378"/>
        <dbReference type="ChEBI" id="CHEBI:33019"/>
        <dbReference type="ChEBI" id="CHEBI:58053"/>
        <dbReference type="ChEBI" id="CHEBI:61402"/>
        <dbReference type="EC" id="3.6.1.66"/>
    </reaction>
</comment>
<feature type="domain" description="Isochorismatase-like" evidence="13">
    <location>
        <begin position="235"/>
        <end position="336"/>
    </location>
</feature>
<dbReference type="GO" id="GO:0009117">
    <property type="term" value="P:nucleotide metabolic process"/>
    <property type="evidence" value="ECO:0007669"/>
    <property type="project" value="UniProtKB-KW"/>
</dbReference>
<keyword evidence="9 11" id="KW-0464">Manganese</keyword>
<dbReference type="PANTHER" id="PTHR11067">
    <property type="entry name" value="INOSINE TRIPHOSPHATE PYROPHOSPHATASE/HAM1 PROTEIN"/>
    <property type="match status" value="1"/>
</dbReference>
<dbReference type="InterPro" id="IPR027502">
    <property type="entry name" value="ITPase"/>
</dbReference>
<dbReference type="GO" id="GO:0000166">
    <property type="term" value="F:nucleotide binding"/>
    <property type="evidence" value="ECO:0007669"/>
    <property type="project" value="UniProtKB-KW"/>
</dbReference>
<comment type="catalytic activity">
    <reaction evidence="11">
        <text>XTP + H2O = XMP + diphosphate + H(+)</text>
        <dbReference type="Rhea" id="RHEA:28610"/>
        <dbReference type="ChEBI" id="CHEBI:15377"/>
        <dbReference type="ChEBI" id="CHEBI:15378"/>
        <dbReference type="ChEBI" id="CHEBI:33019"/>
        <dbReference type="ChEBI" id="CHEBI:57464"/>
        <dbReference type="ChEBI" id="CHEBI:61314"/>
        <dbReference type="EC" id="3.6.1.66"/>
    </reaction>
</comment>
<dbReference type="Pfam" id="PF01725">
    <property type="entry name" value="Ham1p_like"/>
    <property type="match status" value="1"/>
</dbReference>
<comment type="function">
    <text evidence="11">Pyrophosphatase that hydrolyzes non-canonical purine nucleotides such as inosine triphosphate (ITP), deoxyinosine triphosphate (dITP) or xanthosine 5'-triphosphate (XTP) to their respective monophosphate derivatives. The enzyme does not distinguish between the deoxy- and ribose forms. Probably excludes non-canonical purines from RNA and DNA precursor pools, thus preventing their incorporation into RNA and DNA and avoiding chromosomal lesions.</text>
</comment>
<feature type="binding site" evidence="11">
    <location>
        <position position="34"/>
    </location>
    <ligand>
        <name>Mg(2+)</name>
        <dbReference type="ChEBI" id="CHEBI:18420"/>
    </ligand>
</feature>
<evidence type="ECO:0000259" key="13">
    <source>
        <dbReference type="Pfam" id="PF00857"/>
    </source>
</evidence>
<dbReference type="InterPro" id="IPR036380">
    <property type="entry name" value="Isochorismatase-like_sf"/>
</dbReference>
<evidence type="ECO:0000256" key="9">
    <source>
        <dbReference type="ARBA" id="ARBA00023211"/>
    </source>
</evidence>
<dbReference type="HAMAP" id="MF_03148">
    <property type="entry name" value="HAM1_NTPase"/>
    <property type="match status" value="1"/>
</dbReference>
<dbReference type="GO" id="GO:0005737">
    <property type="term" value="C:cytoplasm"/>
    <property type="evidence" value="ECO:0007669"/>
    <property type="project" value="UniProtKB-SubCell"/>
</dbReference>
<evidence type="ECO:0000313" key="15">
    <source>
        <dbReference type="Proteomes" id="UP000310708"/>
    </source>
</evidence>
<evidence type="ECO:0000256" key="5">
    <source>
        <dbReference type="ARBA" id="ARBA00022741"/>
    </source>
</evidence>
<dbReference type="GO" id="GO:0036222">
    <property type="term" value="F:XTP diphosphatase activity"/>
    <property type="evidence" value="ECO:0007669"/>
    <property type="project" value="UniProtKB-UniRule"/>
</dbReference>
<dbReference type="GO" id="GO:0009204">
    <property type="term" value="P:deoxyribonucleoside triphosphate catabolic process"/>
    <property type="evidence" value="ECO:0007669"/>
    <property type="project" value="UniProtKB-UniRule"/>
</dbReference>
<dbReference type="InterPro" id="IPR002637">
    <property type="entry name" value="RdgB/HAM1"/>
</dbReference>
<dbReference type="SUPFAM" id="SSF52499">
    <property type="entry name" value="Isochorismatase-like hydrolases"/>
    <property type="match status" value="1"/>
</dbReference>
<comment type="subunit">
    <text evidence="11">Homodimer.</text>
</comment>
<dbReference type="InterPro" id="IPR000868">
    <property type="entry name" value="Isochorismatase-like_dom"/>
</dbReference>
<reference evidence="14 15" key="1">
    <citation type="submission" date="2019-03" db="EMBL/GenBank/DDBJ databases">
        <title>Sequencing 25 genomes of Wallemia mellicola.</title>
        <authorList>
            <person name="Gostincar C."/>
        </authorList>
    </citation>
    <scope>NUCLEOTIDE SEQUENCE [LARGE SCALE GENOMIC DNA]</scope>
    <source>
        <strain evidence="14 15">EXF-757</strain>
    </source>
</reference>
<dbReference type="EC" id="3.6.1.66" evidence="11"/>
<dbReference type="Proteomes" id="UP000310708">
    <property type="component" value="Unassembled WGS sequence"/>
</dbReference>
<evidence type="ECO:0000313" key="14">
    <source>
        <dbReference type="EMBL" id="TIC69017.1"/>
    </source>
</evidence>
<comment type="cofactor">
    <cofactor evidence="11">
        <name>Mg(2+)</name>
        <dbReference type="ChEBI" id="CHEBI:18420"/>
    </cofactor>
    <cofactor evidence="11">
        <name>Mn(2+)</name>
        <dbReference type="ChEBI" id="CHEBI:29035"/>
    </cofactor>
    <text evidence="11">Binds 1 divalent metal cation per subunit; can use either Mg(2+) or Mn(2+).</text>
</comment>
<dbReference type="Gene3D" id="3.90.950.10">
    <property type="match status" value="1"/>
</dbReference>
<gene>
    <name evidence="14" type="ORF">E3Q01_00632</name>
</gene>
<evidence type="ECO:0000256" key="1">
    <source>
        <dbReference type="ARBA" id="ARBA00006336"/>
    </source>
</evidence>
<dbReference type="GO" id="GO:0036220">
    <property type="term" value="F:ITP diphosphatase activity"/>
    <property type="evidence" value="ECO:0007669"/>
    <property type="project" value="UniProtKB-UniRule"/>
</dbReference>
<feature type="binding site" evidence="11">
    <location>
        <begin position="8"/>
        <end position="13"/>
    </location>
    <ligand>
        <name>ITP</name>
        <dbReference type="ChEBI" id="CHEBI:61402"/>
    </ligand>
</feature>
<proteinExistence type="inferred from homology"/>
<evidence type="ECO:0000256" key="7">
    <source>
        <dbReference type="ARBA" id="ARBA00022842"/>
    </source>
</evidence>
<feature type="binding site" evidence="11">
    <location>
        <position position="163"/>
    </location>
    <ligand>
        <name>ITP</name>
        <dbReference type="ChEBI" id="CHEBI:61402"/>
    </ligand>
</feature>
<keyword evidence="10 11" id="KW-0539">Nucleus</keyword>
<keyword evidence="3 11" id="KW-0963">Cytoplasm</keyword>
<evidence type="ECO:0000256" key="2">
    <source>
        <dbReference type="ARBA" id="ARBA00008023"/>
    </source>
</evidence>
<evidence type="ECO:0000256" key="12">
    <source>
        <dbReference type="RuleBase" id="RU003781"/>
    </source>
</evidence>
<dbReference type="EMBL" id="SPRX01000005">
    <property type="protein sequence ID" value="TIC69017.1"/>
    <property type="molecule type" value="Genomic_DNA"/>
</dbReference>
<evidence type="ECO:0000256" key="4">
    <source>
        <dbReference type="ARBA" id="ARBA00022723"/>
    </source>
</evidence>
<comment type="similarity">
    <text evidence="2 11 12">Belongs to the HAM1 NTPase family.</text>
</comment>
<sequence length="355" mass="39425">MKTITFVTGNANKLKEVKEILNAPLLNKSLDLPELQGNSTQEIAKQKCKIARDTIKGPVMVEDTALCFEALNNLPGPYIKWFLESIGHDGLNKMLVGFNNTRAHALCTFAYADEQTTEPIVFEGRTFGNIVQPRGPTNFGWDPIFQPDEGNGLTYAEMAKEDKNKISHRFRALDALRYDFINGSLAVNDAELIIPTHLIYHQDAHPSNHISFASRHNKEPFSSITLPDGRIQELWPDHCVANTKGAELHEDIQSSLNSTSNKVVYLEKGTNIDVDAYSAFNASSHNLLHLLKESSTIYVTGLAADFCVKATAIDGQLNGHSITVIEDATKAVSDESNWREKLLKCDIKLIKSTEI</sequence>
<dbReference type="SUPFAM" id="SSF52972">
    <property type="entry name" value="ITPase-like"/>
    <property type="match status" value="1"/>
</dbReference>
<dbReference type="CDD" id="cd00515">
    <property type="entry name" value="HAM1"/>
    <property type="match status" value="1"/>
</dbReference>
<keyword evidence="5 11" id="KW-0547">Nucleotide-binding</keyword>
<evidence type="ECO:0000256" key="3">
    <source>
        <dbReference type="ARBA" id="ARBA00022490"/>
    </source>
</evidence>
<dbReference type="GO" id="GO:0046872">
    <property type="term" value="F:metal ion binding"/>
    <property type="evidence" value="ECO:0007669"/>
    <property type="project" value="UniProtKB-KW"/>
</dbReference>
<dbReference type="Gene3D" id="3.40.50.850">
    <property type="entry name" value="Isochorismatase-like"/>
    <property type="match status" value="1"/>
</dbReference>
<dbReference type="GO" id="GO:0005634">
    <property type="term" value="C:nucleus"/>
    <property type="evidence" value="ECO:0007669"/>
    <property type="project" value="UniProtKB-SubCell"/>
</dbReference>